<dbReference type="EMBL" id="JAQQXS010000003">
    <property type="protein sequence ID" value="MDC8784538.1"/>
    <property type="molecule type" value="Genomic_DNA"/>
</dbReference>
<dbReference type="InterPro" id="IPR001497">
    <property type="entry name" value="MethylDNA_cys_MeTrfase_AS"/>
</dbReference>
<sequence length="371" mass="39959">MTKNAPPDQAFHCDELRWAAVLARNPVADSFFVYAVKTTGVFCRPSSAARLPKRENVEFFDTASAAEAAGYRPSRRAAADLTACAAQRTTLVAQACSIIEACDTPHSLDQIAADVGISAFHFHRLFKAETGLTPKAYSSAARARKLREELSGVGTSVTTAIYSAGFNSSSRFYEESDRLLGMRASDYRAGGQNALIRFAVGQCVLGAILVAQSQRGICAITLGDDPDILVRELQDKFPKAQLTGGDAEFEQLVAQVVGFVEAPAMGLNLPLDVQGTAFQERVWQALREIPPGTTVSYTQVAERIGAPKAVRAVAQACGANSIAVAIPCHRVVLRNGDISGYRWGVERKRELLQREAMADTEAKAMAKPEMS</sequence>
<gene>
    <name evidence="12" type="primary">ada</name>
    <name evidence="12" type="ORF">PRZ01_04980</name>
</gene>
<evidence type="ECO:0000256" key="1">
    <source>
        <dbReference type="ARBA" id="ARBA00001286"/>
    </source>
</evidence>
<comment type="caution">
    <text evidence="12">The sequence shown here is derived from an EMBL/GenBank/DDBJ whole genome shotgun (WGS) entry which is preliminary data.</text>
</comment>
<comment type="cofactor">
    <cofactor evidence="2">
        <name>Zn(2+)</name>
        <dbReference type="ChEBI" id="CHEBI:29105"/>
    </cofactor>
</comment>
<evidence type="ECO:0000313" key="12">
    <source>
        <dbReference type="EMBL" id="MDC8784538.1"/>
    </source>
</evidence>
<dbReference type="Gene3D" id="1.10.10.10">
    <property type="entry name" value="Winged helix-like DNA-binding domain superfamily/Winged helix DNA-binding domain"/>
    <property type="match status" value="1"/>
</dbReference>
<comment type="catalytic activity">
    <reaction evidence="10">
        <text>a 6-O-methyl-2'-deoxyguanosine in DNA + L-cysteinyl-[protein] = S-methyl-L-cysteinyl-[protein] + a 2'-deoxyguanosine in DNA</text>
        <dbReference type="Rhea" id="RHEA:24000"/>
        <dbReference type="Rhea" id="RHEA-COMP:10131"/>
        <dbReference type="Rhea" id="RHEA-COMP:10132"/>
        <dbReference type="Rhea" id="RHEA-COMP:11367"/>
        <dbReference type="Rhea" id="RHEA-COMP:11368"/>
        <dbReference type="ChEBI" id="CHEBI:29950"/>
        <dbReference type="ChEBI" id="CHEBI:82612"/>
        <dbReference type="ChEBI" id="CHEBI:85445"/>
        <dbReference type="ChEBI" id="CHEBI:85448"/>
        <dbReference type="EC" id="2.1.1.63"/>
    </reaction>
</comment>
<dbReference type="PROSITE" id="PS00374">
    <property type="entry name" value="MGMT"/>
    <property type="match status" value="1"/>
</dbReference>
<dbReference type="InterPro" id="IPR018060">
    <property type="entry name" value="HTH_AraC"/>
</dbReference>
<evidence type="ECO:0000256" key="5">
    <source>
        <dbReference type="ARBA" id="ARBA00022763"/>
    </source>
</evidence>
<reference evidence="12 13" key="1">
    <citation type="submission" date="2022-10" db="EMBL/GenBank/DDBJ databases">
        <title>paucibacter sp. hw8 Genome sequencing.</title>
        <authorList>
            <person name="Park S."/>
        </authorList>
    </citation>
    <scope>NUCLEOTIDE SEQUENCE [LARGE SCALE GENOMIC DNA]</scope>
    <source>
        <strain evidence="13">hw8</strain>
    </source>
</reference>
<dbReference type="PIRSF" id="PIRSF000409">
    <property type="entry name" value="Ada"/>
    <property type="match status" value="1"/>
</dbReference>
<dbReference type="NCBIfam" id="NF011964">
    <property type="entry name" value="PRK15435.1"/>
    <property type="match status" value="1"/>
</dbReference>
<keyword evidence="7" id="KW-0010">Activator</keyword>
<evidence type="ECO:0000256" key="2">
    <source>
        <dbReference type="ARBA" id="ARBA00001947"/>
    </source>
</evidence>
<dbReference type="SUPFAM" id="SSF46767">
    <property type="entry name" value="Methylated DNA-protein cysteine methyltransferase, C-terminal domain"/>
    <property type="match status" value="1"/>
</dbReference>
<dbReference type="SUPFAM" id="SSF46689">
    <property type="entry name" value="Homeodomain-like"/>
    <property type="match status" value="1"/>
</dbReference>
<evidence type="ECO:0000256" key="9">
    <source>
        <dbReference type="ARBA" id="ARBA00023204"/>
    </source>
</evidence>
<dbReference type="SMART" id="SM00342">
    <property type="entry name" value="HTH_ARAC"/>
    <property type="match status" value="1"/>
</dbReference>
<evidence type="ECO:0000256" key="4">
    <source>
        <dbReference type="ARBA" id="ARBA00022679"/>
    </source>
</evidence>
<keyword evidence="8" id="KW-0804">Transcription</keyword>
<dbReference type="Pfam" id="PF02805">
    <property type="entry name" value="Ada_Zn_binding"/>
    <property type="match status" value="1"/>
</dbReference>
<evidence type="ECO:0000256" key="7">
    <source>
        <dbReference type="ARBA" id="ARBA00023159"/>
    </source>
</evidence>
<evidence type="ECO:0000256" key="6">
    <source>
        <dbReference type="ARBA" id="ARBA00023015"/>
    </source>
</evidence>
<dbReference type="SUPFAM" id="SSF57884">
    <property type="entry name" value="Ada DNA repair protein, N-terminal domain (N-Ada 10)"/>
    <property type="match status" value="1"/>
</dbReference>
<comment type="catalytic activity">
    <reaction evidence="1">
        <text>a 4-O-methyl-thymidine in DNA + L-cysteinyl-[protein] = a thymidine in DNA + S-methyl-L-cysteinyl-[protein]</text>
        <dbReference type="Rhea" id="RHEA:53428"/>
        <dbReference type="Rhea" id="RHEA-COMP:10131"/>
        <dbReference type="Rhea" id="RHEA-COMP:10132"/>
        <dbReference type="Rhea" id="RHEA-COMP:13555"/>
        <dbReference type="Rhea" id="RHEA-COMP:13556"/>
        <dbReference type="ChEBI" id="CHEBI:29950"/>
        <dbReference type="ChEBI" id="CHEBI:82612"/>
        <dbReference type="ChEBI" id="CHEBI:137386"/>
        <dbReference type="ChEBI" id="CHEBI:137387"/>
        <dbReference type="EC" id="2.1.1.63"/>
    </reaction>
</comment>
<keyword evidence="6" id="KW-0805">Transcription regulation</keyword>
<dbReference type="InterPro" id="IPR004026">
    <property type="entry name" value="Ada_DNA_repair_Zn-bd"/>
</dbReference>
<dbReference type="RefSeq" id="WP_273595649.1">
    <property type="nucleotide sequence ID" value="NZ_JAQQXS010000003.1"/>
</dbReference>
<dbReference type="GO" id="GO:0032259">
    <property type="term" value="P:methylation"/>
    <property type="evidence" value="ECO:0007669"/>
    <property type="project" value="UniProtKB-KW"/>
</dbReference>
<dbReference type="CDD" id="cd06445">
    <property type="entry name" value="ATase"/>
    <property type="match status" value="1"/>
</dbReference>
<keyword evidence="3 12" id="KW-0489">Methyltransferase</keyword>
<keyword evidence="4 12" id="KW-0808">Transferase</keyword>
<keyword evidence="13" id="KW-1185">Reference proteome</keyword>
<dbReference type="InterPro" id="IPR014048">
    <property type="entry name" value="MethylDNA_cys_MeTrfase_DNA-bd"/>
</dbReference>
<protein>
    <submittedName>
        <fullName evidence="12">Bifunctional DNA-binding transcriptional regulator/O6-methylguanine-DNA methyltransferase Ada</fullName>
        <ecNumber evidence="12">2.1.1.-</ecNumber>
    </submittedName>
</protein>
<keyword evidence="12" id="KW-0238">DNA-binding</keyword>
<dbReference type="PROSITE" id="PS01124">
    <property type="entry name" value="HTH_ARAC_FAMILY_2"/>
    <property type="match status" value="1"/>
</dbReference>
<dbReference type="SUPFAM" id="SSF53155">
    <property type="entry name" value="Methylated DNA-protein cysteine methyltransferase domain"/>
    <property type="match status" value="1"/>
</dbReference>
<dbReference type="NCBIfam" id="TIGR00589">
    <property type="entry name" value="ogt"/>
    <property type="match status" value="1"/>
</dbReference>
<dbReference type="PANTHER" id="PTHR10815">
    <property type="entry name" value="METHYLATED-DNA--PROTEIN-CYSTEINE METHYLTRANSFERASE"/>
    <property type="match status" value="1"/>
</dbReference>
<proteinExistence type="predicted"/>
<dbReference type="InterPro" id="IPR009057">
    <property type="entry name" value="Homeodomain-like_sf"/>
</dbReference>
<dbReference type="InterPro" id="IPR036631">
    <property type="entry name" value="MGMT_N_sf"/>
</dbReference>
<name>A0ABT5KQ85_9BURK</name>
<dbReference type="Gene3D" id="3.30.160.70">
    <property type="entry name" value="Methylated DNA-protein cysteine methyltransferase domain"/>
    <property type="match status" value="1"/>
</dbReference>
<keyword evidence="5" id="KW-0227">DNA damage</keyword>
<dbReference type="Gene3D" id="3.40.10.10">
    <property type="entry name" value="DNA Methylphosphotriester Repair Domain"/>
    <property type="match status" value="1"/>
</dbReference>
<keyword evidence="9" id="KW-0234">DNA repair</keyword>
<dbReference type="InterPro" id="IPR036217">
    <property type="entry name" value="MethylDNA_cys_MeTrfase_DNAb"/>
</dbReference>
<evidence type="ECO:0000313" key="13">
    <source>
        <dbReference type="Proteomes" id="UP001219862"/>
    </source>
</evidence>
<evidence type="ECO:0000256" key="10">
    <source>
        <dbReference type="ARBA" id="ARBA00049348"/>
    </source>
</evidence>
<evidence type="ECO:0000256" key="3">
    <source>
        <dbReference type="ARBA" id="ARBA00022603"/>
    </source>
</evidence>
<dbReference type="Proteomes" id="UP001219862">
    <property type="component" value="Unassembled WGS sequence"/>
</dbReference>
<dbReference type="Gene3D" id="1.10.10.60">
    <property type="entry name" value="Homeodomain-like"/>
    <property type="match status" value="1"/>
</dbReference>
<dbReference type="Pfam" id="PF12833">
    <property type="entry name" value="HTH_18"/>
    <property type="match status" value="1"/>
</dbReference>
<dbReference type="EC" id="2.1.1.-" evidence="12"/>
<dbReference type="PANTHER" id="PTHR10815:SF14">
    <property type="entry name" value="BIFUNCTIONAL TRANSCRIPTIONAL ACTIVATOR_DNA REPAIR ENZYME ADA"/>
    <property type="match status" value="1"/>
</dbReference>
<dbReference type="GO" id="GO:0008168">
    <property type="term" value="F:methyltransferase activity"/>
    <property type="evidence" value="ECO:0007669"/>
    <property type="project" value="UniProtKB-KW"/>
</dbReference>
<dbReference type="GO" id="GO:0003677">
    <property type="term" value="F:DNA binding"/>
    <property type="evidence" value="ECO:0007669"/>
    <property type="project" value="UniProtKB-KW"/>
</dbReference>
<evidence type="ECO:0000259" key="11">
    <source>
        <dbReference type="PROSITE" id="PS01124"/>
    </source>
</evidence>
<evidence type="ECO:0000256" key="8">
    <source>
        <dbReference type="ARBA" id="ARBA00023163"/>
    </source>
</evidence>
<feature type="domain" description="HTH araC/xylS-type" evidence="11">
    <location>
        <begin position="107"/>
        <end position="190"/>
    </location>
</feature>
<dbReference type="InterPro" id="IPR036388">
    <property type="entry name" value="WH-like_DNA-bd_sf"/>
</dbReference>
<dbReference type="InterPro" id="IPR016221">
    <property type="entry name" value="Bifunct_regulatory_prot_Ada"/>
</dbReference>
<organism evidence="12 13">
    <name type="scientific">Roseateles koreensis</name>
    <dbReference type="NCBI Taxonomy" id="2987526"/>
    <lineage>
        <taxon>Bacteria</taxon>
        <taxon>Pseudomonadati</taxon>
        <taxon>Pseudomonadota</taxon>
        <taxon>Betaproteobacteria</taxon>
        <taxon>Burkholderiales</taxon>
        <taxon>Sphaerotilaceae</taxon>
        <taxon>Roseateles</taxon>
    </lineage>
</organism>
<accession>A0ABT5KQ85</accession>
<dbReference type="Pfam" id="PF01035">
    <property type="entry name" value="DNA_binding_1"/>
    <property type="match status" value="1"/>
</dbReference>
<dbReference type="InterPro" id="IPR035451">
    <property type="entry name" value="Ada-like_dom_sf"/>
</dbReference>